<dbReference type="EMBL" id="CM001403">
    <property type="protein sequence ID" value="EHQ26752.1"/>
    <property type="molecule type" value="Genomic_DNA"/>
</dbReference>
<dbReference type="AlphaFoldDB" id="H1Y4G8"/>
<protein>
    <submittedName>
        <fullName evidence="1">Uncharacterized protein</fullName>
    </submittedName>
</protein>
<organism evidence="1 2">
    <name type="scientific">Mucilaginibacter paludis DSM 18603</name>
    <dbReference type="NCBI Taxonomy" id="714943"/>
    <lineage>
        <taxon>Bacteria</taxon>
        <taxon>Pseudomonadati</taxon>
        <taxon>Bacteroidota</taxon>
        <taxon>Sphingobacteriia</taxon>
        <taxon>Sphingobacteriales</taxon>
        <taxon>Sphingobacteriaceae</taxon>
        <taxon>Mucilaginibacter</taxon>
    </lineage>
</organism>
<sequence>MLTIKNFYLFVKLFVIKINWQIKNDNNKLTIFPYFSINTLFKTYWNVHKK</sequence>
<dbReference type="STRING" id="714943.Mucpa_2638"/>
<proteinExistence type="predicted"/>
<gene>
    <name evidence="1" type="ORF">Mucpa_2638</name>
</gene>
<dbReference type="Proteomes" id="UP000002774">
    <property type="component" value="Chromosome"/>
</dbReference>
<accession>H1Y4G8</accession>
<evidence type="ECO:0000313" key="1">
    <source>
        <dbReference type="EMBL" id="EHQ26752.1"/>
    </source>
</evidence>
<evidence type="ECO:0000313" key="2">
    <source>
        <dbReference type="Proteomes" id="UP000002774"/>
    </source>
</evidence>
<reference evidence="1" key="1">
    <citation type="submission" date="2011-09" db="EMBL/GenBank/DDBJ databases">
        <title>The permanent draft genome of Mucilaginibacter paludis DSM 18603.</title>
        <authorList>
            <consortium name="US DOE Joint Genome Institute (JGI-PGF)"/>
            <person name="Lucas S."/>
            <person name="Han J."/>
            <person name="Lapidus A."/>
            <person name="Bruce D."/>
            <person name="Goodwin L."/>
            <person name="Pitluck S."/>
            <person name="Peters L."/>
            <person name="Kyrpides N."/>
            <person name="Mavromatis K."/>
            <person name="Ivanova N."/>
            <person name="Mikhailova N."/>
            <person name="Held B."/>
            <person name="Detter J.C."/>
            <person name="Tapia R."/>
            <person name="Han C."/>
            <person name="Land M."/>
            <person name="Hauser L."/>
            <person name="Markowitz V."/>
            <person name="Cheng J.-F."/>
            <person name="Hugenholtz P."/>
            <person name="Woyke T."/>
            <person name="Wu D."/>
            <person name="Tindall B."/>
            <person name="Brambilla E."/>
            <person name="Klenk H.-P."/>
            <person name="Eisen J.A."/>
        </authorList>
    </citation>
    <scope>NUCLEOTIDE SEQUENCE [LARGE SCALE GENOMIC DNA]</scope>
    <source>
        <strain evidence="1">DSM 18603</strain>
    </source>
</reference>
<dbReference type="HOGENOM" id="CLU_3119981_0_0_10"/>
<keyword evidence="2" id="KW-1185">Reference proteome</keyword>
<name>H1Y4G8_9SPHI</name>